<name>A0A2H1WU84_SPOFR</name>
<protein>
    <submittedName>
        <fullName evidence="3">SFRICE_036916</fullName>
    </submittedName>
</protein>
<feature type="domain" description="PiggyBac transposable element-derived protein" evidence="2">
    <location>
        <begin position="59"/>
        <end position="189"/>
    </location>
</feature>
<sequence>MREQMKCDFETAQNTLNIECLSFDLEKILPLPRIPTNLWLYNSGIHSASDDVGHFDDKHHRINDKPDLGPTGNTVVRLTRIVPRRANHIIYFDNYYTSVPLVTYLAKEGIYCFGTIQSNRIPNNKLPDKKTLMKRTVPRGHHEEQVANVDSIDISAVVWKDNKPLTLLSTYTGAMPVTTISRYDKATKQRVPINCPNLKKKRGPAQTMPPKDVRQDKTDHWQKWGDRASPVNNSELS</sequence>
<dbReference type="Pfam" id="PF13843">
    <property type="entry name" value="DDE_Tnp_1_7"/>
    <property type="match status" value="1"/>
</dbReference>
<reference evidence="3" key="1">
    <citation type="submission" date="2016-07" db="EMBL/GenBank/DDBJ databases">
        <authorList>
            <person name="Bretaudeau A."/>
        </authorList>
    </citation>
    <scope>NUCLEOTIDE SEQUENCE</scope>
    <source>
        <strain evidence="3">Rice</strain>
        <tissue evidence="3">Whole body</tissue>
    </source>
</reference>
<feature type="compositionally biased region" description="Basic and acidic residues" evidence="1">
    <location>
        <begin position="211"/>
        <end position="226"/>
    </location>
</feature>
<evidence type="ECO:0000256" key="1">
    <source>
        <dbReference type="SAM" id="MobiDB-lite"/>
    </source>
</evidence>
<feature type="region of interest" description="Disordered" evidence="1">
    <location>
        <begin position="195"/>
        <end position="237"/>
    </location>
</feature>
<dbReference type="EMBL" id="ODYU01011046">
    <property type="protein sequence ID" value="SOQ56536.1"/>
    <property type="molecule type" value="Genomic_DNA"/>
</dbReference>
<accession>A0A2H1WU84</accession>
<dbReference type="AlphaFoldDB" id="A0A2H1WU84"/>
<evidence type="ECO:0000259" key="2">
    <source>
        <dbReference type="Pfam" id="PF13843"/>
    </source>
</evidence>
<evidence type="ECO:0000313" key="3">
    <source>
        <dbReference type="EMBL" id="SOQ56536.1"/>
    </source>
</evidence>
<organism evidence="3">
    <name type="scientific">Spodoptera frugiperda</name>
    <name type="common">Fall armyworm</name>
    <dbReference type="NCBI Taxonomy" id="7108"/>
    <lineage>
        <taxon>Eukaryota</taxon>
        <taxon>Metazoa</taxon>
        <taxon>Ecdysozoa</taxon>
        <taxon>Arthropoda</taxon>
        <taxon>Hexapoda</taxon>
        <taxon>Insecta</taxon>
        <taxon>Pterygota</taxon>
        <taxon>Neoptera</taxon>
        <taxon>Endopterygota</taxon>
        <taxon>Lepidoptera</taxon>
        <taxon>Glossata</taxon>
        <taxon>Ditrysia</taxon>
        <taxon>Noctuoidea</taxon>
        <taxon>Noctuidae</taxon>
        <taxon>Amphipyrinae</taxon>
        <taxon>Spodoptera</taxon>
    </lineage>
</organism>
<dbReference type="InterPro" id="IPR029526">
    <property type="entry name" value="PGBD"/>
</dbReference>
<gene>
    <name evidence="3" type="ORF">SFRICE_036916</name>
</gene>
<proteinExistence type="predicted"/>
<dbReference type="PANTHER" id="PTHR47272">
    <property type="entry name" value="DDE_TNP_1_7 DOMAIN-CONTAINING PROTEIN"/>
    <property type="match status" value="1"/>
</dbReference>